<dbReference type="InParanoid" id="A0A251RU09"/>
<dbReference type="EMBL" id="CM007906">
    <property type="protein sequence ID" value="OTF87711.1"/>
    <property type="molecule type" value="Genomic_DNA"/>
</dbReference>
<organism evidence="1 2">
    <name type="scientific">Helianthus annuus</name>
    <name type="common">Common sunflower</name>
    <dbReference type="NCBI Taxonomy" id="4232"/>
    <lineage>
        <taxon>Eukaryota</taxon>
        <taxon>Viridiplantae</taxon>
        <taxon>Streptophyta</taxon>
        <taxon>Embryophyta</taxon>
        <taxon>Tracheophyta</taxon>
        <taxon>Spermatophyta</taxon>
        <taxon>Magnoliopsida</taxon>
        <taxon>eudicotyledons</taxon>
        <taxon>Gunneridae</taxon>
        <taxon>Pentapetalae</taxon>
        <taxon>asterids</taxon>
        <taxon>campanulids</taxon>
        <taxon>Asterales</taxon>
        <taxon>Asteraceae</taxon>
        <taxon>Asteroideae</taxon>
        <taxon>Heliantheae alliance</taxon>
        <taxon>Heliantheae</taxon>
        <taxon>Helianthus</taxon>
    </lineage>
</organism>
<proteinExistence type="predicted"/>
<evidence type="ECO:0000313" key="2">
    <source>
        <dbReference type="Proteomes" id="UP000215914"/>
    </source>
</evidence>
<gene>
    <name evidence="1" type="ORF">HannXRQ_Chr17g0564881</name>
</gene>
<accession>A0A251RU09</accession>
<dbReference type="AlphaFoldDB" id="A0A251RU09"/>
<name>A0A251RU09_HELAN</name>
<dbReference type="Proteomes" id="UP000215914">
    <property type="component" value="Chromosome 17"/>
</dbReference>
<sequence>MAGSGSGSKSNLYWFCGKDNKKIRALFLCLMIDQQILLQVMRHITSQLRMLVLLSTPQPLMIKYWLIRHR</sequence>
<evidence type="ECO:0000313" key="1">
    <source>
        <dbReference type="EMBL" id="OTF87711.1"/>
    </source>
</evidence>
<keyword evidence="2" id="KW-1185">Reference proteome</keyword>
<protein>
    <submittedName>
        <fullName evidence="1">Uncharacterized protein</fullName>
    </submittedName>
</protein>
<reference evidence="2" key="1">
    <citation type="journal article" date="2017" name="Nature">
        <title>The sunflower genome provides insights into oil metabolism, flowering and Asterid evolution.</title>
        <authorList>
            <person name="Badouin H."/>
            <person name="Gouzy J."/>
            <person name="Grassa C.J."/>
            <person name="Murat F."/>
            <person name="Staton S.E."/>
            <person name="Cottret L."/>
            <person name="Lelandais-Briere C."/>
            <person name="Owens G.L."/>
            <person name="Carrere S."/>
            <person name="Mayjonade B."/>
            <person name="Legrand L."/>
            <person name="Gill N."/>
            <person name="Kane N.C."/>
            <person name="Bowers J.E."/>
            <person name="Hubner S."/>
            <person name="Bellec A."/>
            <person name="Berard A."/>
            <person name="Berges H."/>
            <person name="Blanchet N."/>
            <person name="Boniface M.C."/>
            <person name="Brunel D."/>
            <person name="Catrice O."/>
            <person name="Chaidir N."/>
            <person name="Claudel C."/>
            <person name="Donnadieu C."/>
            <person name="Faraut T."/>
            <person name="Fievet G."/>
            <person name="Helmstetter N."/>
            <person name="King M."/>
            <person name="Knapp S.J."/>
            <person name="Lai Z."/>
            <person name="Le Paslier M.C."/>
            <person name="Lippi Y."/>
            <person name="Lorenzon L."/>
            <person name="Mandel J.R."/>
            <person name="Marage G."/>
            <person name="Marchand G."/>
            <person name="Marquand E."/>
            <person name="Bret-Mestries E."/>
            <person name="Morien E."/>
            <person name="Nambeesan S."/>
            <person name="Nguyen T."/>
            <person name="Pegot-Espagnet P."/>
            <person name="Pouilly N."/>
            <person name="Raftis F."/>
            <person name="Sallet E."/>
            <person name="Schiex T."/>
            <person name="Thomas J."/>
            <person name="Vandecasteele C."/>
            <person name="Vares D."/>
            <person name="Vear F."/>
            <person name="Vautrin S."/>
            <person name="Crespi M."/>
            <person name="Mangin B."/>
            <person name="Burke J.M."/>
            <person name="Salse J."/>
            <person name="Munos S."/>
            <person name="Vincourt P."/>
            <person name="Rieseberg L.H."/>
            <person name="Langlade N.B."/>
        </authorList>
    </citation>
    <scope>NUCLEOTIDE SEQUENCE [LARGE SCALE GENOMIC DNA]</scope>
    <source>
        <strain evidence="2">cv. SF193</strain>
    </source>
</reference>